<protein>
    <submittedName>
        <fullName evidence="1">Uncharacterized protein</fullName>
    </submittedName>
</protein>
<keyword evidence="2" id="KW-1185">Reference proteome</keyword>
<feature type="non-terminal residue" evidence="1">
    <location>
        <position position="1"/>
    </location>
</feature>
<dbReference type="Gene3D" id="1.20.5.170">
    <property type="match status" value="1"/>
</dbReference>
<organism evidence="1 2">
    <name type="scientific">Lunasporangiospora selenospora</name>
    <dbReference type="NCBI Taxonomy" id="979761"/>
    <lineage>
        <taxon>Eukaryota</taxon>
        <taxon>Fungi</taxon>
        <taxon>Fungi incertae sedis</taxon>
        <taxon>Mucoromycota</taxon>
        <taxon>Mortierellomycotina</taxon>
        <taxon>Mortierellomycetes</taxon>
        <taxon>Mortierellales</taxon>
        <taxon>Mortierellaceae</taxon>
        <taxon>Lunasporangiospora</taxon>
    </lineage>
</organism>
<dbReference type="Proteomes" id="UP000780801">
    <property type="component" value="Unassembled WGS sequence"/>
</dbReference>
<evidence type="ECO:0000313" key="1">
    <source>
        <dbReference type="EMBL" id="KAF9578739.1"/>
    </source>
</evidence>
<dbReference type="AlphaFoldDB" id="A0A9P6KAY8"/>
<comment type="caution">
    <text evidence="1">The sequence shown here is derived from an EMBL/GenBank/DDBJ whole genome shotgun (WGS) entry which is preliminary data.</text>
</comment>
<sequence>FREKFDWFPKMIFFTATPYQVKQYRRRIAKKDEEILFFEDKDGSLQGPELIHSSEDEHFHESRTYLVSKMSGMEEKFSKQSQDQQETITTRLKEQNTQISNLHRSAETSHSDLMELKNDADGLKSQMSRLLTDNSDIKEGMLETRGEVVGLKGEMSELRAGLLEMRQDMRDIQDALAVLLRLQKPE</sequence>
<name>A0A9P6KAY8_9FUNG</name>
<gene>
    <name evidence="1" type="ORF">BGW38_005317</name>
</gene>
<accession>A0A9P6KAY8</accession>
<proteinExistence type="predicted"/>
<reference evidence="1" key="1">
    <citation type="journal article" date="2020" name="Fungal Divers.">
        <title>Resolving the Mortierellaceae phylogeny through synthesis of multi-gene phylogenetics and phylogenomics.</title>
        <authorList>
            <person name="Vandepol N."/>
            <person name="Liber J."/>
            <person name="Desiro A."/>
            <person name="Na H."/>
            <person name="Kennedy M."/>
            <person name="Barry K."/>
            <person name="Grigoriev I.V."/>
            <person name="Miller A.N."/>
            <person name="O'Donnell K."/>
            <person name="Stajich J.E."/>
            <person name="Bonito G."/>
        </authorList>
    </citation>
    <scope>NUCLEOTIDE SEQUENCE</scope>
    <source>
        <strain evidence="1">KOD1015</strain>
    </source>
</reference>
<dbReference type="EMBL" id="JAABOA010003371">
    <property type="protein sequence ID" value="KAF9578739.1"/>
    <property type="molecule type" value="Genomic_DNA"/>
</dbReference>
<evidence type="ECO:0000313" key="2">
    <source>
        <dbReference type="Proteomes" id="UP000780801"/>
    </source>
</evidence>